<reference evidence="6" key="1">
    <citation type="submission" date="2025-08" db="UniProtKB">
        <authorList>
            <consortium name="RefSeq"/>
        </authorList>
    </citation>
    <scope>IDENTIFICATION</scope>
</reference>
<dbReference type="PANTHER" id="PTHR39956:SF1">
    <property type="entry name" value="GH09530P-RELATED"/>
    <property type="match status" value="1"/>
</dbReference>
<evidence type="ECO:0000256" key="2">
    <source>
        <dbReference type="SAM" id="Phobius"/>
    </source>
</evidence>
<feature type="chain" id="PRO_5042575204" evidence="3">
    <location>
        <begin position="24"/>
        <end position="357"/>
    </location>
</feature>
<feature type="compositionally biased region" description="Polar residues" evidence="1">
    <location>
        <begin position="146"/>
        <end position="156"/>
    </location>
</feature>
<feature type="region of interest" description="Disordered" evidence="1">
    <location>
        <begin position="127"/>
        <end position="315"/>
    </location>
</feature>
<dbReference type="PANTHER" id="PTHR39956">
    <property type="entry name" value="GH09530P-RELATED"/>
    <property type="match status" value="1"/>
</dbReference>
<keyword evidence="5" id="KW-1185">Reference proteome</keyword>
<keyword evidence="2" id="KW-0812">Transmembrane</keyword>
<feature type="compositionally biased region" description="Low complexity" evidence="1">
    <location>
        <begin position="157"/>
        <end position="168"/>
    </location>
</feature>
<feature type="transmembrane region" description="Helical" evidence="2">
    <location>
        <begin position="333"/>
        <end position="355"/>
    </location>
</feature>
<evidence type="ECO:0000313" key="6">
    <source>
        <dbReference type="RefSeq" id="XP_024938588.1"/>
    </source>
</evidence>
<proteinExistence type="predicted"/>
<dbReference type="Proteomes" id="UP000694920">
    <property type="component" value="Unplaced"/>
</dbReference>
<dbReference type="AlphaFoldDB" id="A0AAJ7RCX6"/>
<protein>
    <submittedName>
        <fullName evidence="6">Collagen alpha-1(IV) chain isoform X3</fullName>
    </submittedName>
</protein>
<gene>
    <name evidence="6" type="primary">LOC107265677</name>
</gene>
<sequence length="357" mass="37769">MFSRTLGSVGTLFLFAFLAGATAYSKYGRTCSDIGCLSNEVCVMAEDPCNGYSQECGRYPTCKRSSESGQQSCQTMICPSGQYCKSQNGRPTCVSTAPNQGICGNAMASFDGTAGKRHFAEYESAGVDSVNGHKTNGAGGNAAERGSQSSSTNAKVNANNDPYANANAPPAPPQQGHDRPVNSWTNLGYPPSGTGSSSGNSGYNPSSSNSASGYPAARPPYPTYNRMPVPGQTNYPQASYPSQGQPGYPQQPQQPGYPGYPQQPQPAGYPGYPQQPGYPGYPQQSGYPQQQYPGGSGQRYPAGQYPGHQNYPYSNRGHNYNLNSGYRKSDAQAVAPGSLSTFLLLCTLVSVIVNYRS</sequence>
<feature type="signal peptide" evidence="3">
    <location>
        <begin position="1"/>
        <end position="23"/>
    </location>
</feature>
<keyword evidence="3" id="KW-0732">Signal</keyword>
<keyword evidence="2" id="KW-1133">Transmembrane helix</keyword>
<accession>A0AAJ7RCX6</accession>
<name>A0AAJ7RCX6_CEPCN</name>
<keyword evidence="2" id="KW-0472">Membrane</keyword>
<evidence type="ECO:0000256" key="1">
    <source>
        <dbReference type="SAM" id="MobiDB-lite"/>
    </source>
</evidence>
<feature type="domain" description="Follistatin-like" evidence="4">
    <location>
        <begin position="72"/>
        <end position="94"/>
    </location>
</feature>
<keyword evidence="6" id="KW-0176">Collagen</keyword>
<dbReference type="GeneID" id="107265677"/>
<evidence type="ECO:0000256" key="3">
    <source>
        <dbReference type="SAM" id="SignalP"/>
    </source>
</evidence>
<dbReference type="InterPro" id="IPR003645">
    <property type="entry name" value="Fol_N"/>
</dbReference>
<dbReference type="GO" id="GO:0005581">
    <property type="term" value="C:collagen trimer"/>
    <property type="evidence" value="ECO:0007669"/>
    <property type="project" value="UniProtKB-KW"/>
</dbReference>
<dbReference type="RefSeq" id="XP_024938588.1">
    <property type="nucleotide sequence ID" value="XM_025082820.1"/>
</dbReference>
<dbReference type="SMART" id="SM00274">
    <property type="entry name" value="FOLN"/>
    <property type="match status" value="1"/>
</dbReference>
<evidence type="ECO:0000313" key="5">
    <source>
        <dbReference type="Proteomes" id="UP000694920"/>
    </source>
</evidence>
<evidence type="ECO:0000259" key="4">
    <source>
        <dbReference type="SMART" id="SM00274"/>
    </source>
</evidence>
<feature type="compositionally biased region" description="Low complexity" evidence="1">
    <location>
        <begin position="239"/>
        <end position="301"/>
    </location>
</feature>
<organism evidence="5 6">
    <name type="scientific">Cephus cinctus</name>
    <name type="common">Wheat stem sawfly</name>
    <dbReference type="NCBI Taxonomy" id="211228"/>
    <lineage>
        <taxon>Eukaryota</taxon>
        <taxon>Metazoa</taxon>
        <taxon>Ecdysozoa</taxon>
        <taxon>Arthropoda</taxon>
        <taxon>Hexapoda</taxon>
        <taxon>Insecta</taxon>
        <taxon>Pterygota</taxon>
        <taxon>Neoptera</taxon>
        <taxon>Endopterygota</taxon>
        <taxon>Hymenoptera</taxon>
        <taxon>Cephoidea</taxon>
        <taxon>Cephidae</taxon>
        <taxon>Cephus</taxon>
    </lineage>
</organism>
<feature type="compositionally biased region" description="Low complexity" evidence="1">
    <location>
        <begin position="188"/>
        <end position="216"/>
    </location>
</feature>